<gene>
    <name evidence="3" type="ORF">EUBSIR_00023</name>
</gene>
<keyword evidence="1" id="KW-0472">Membrane</keyword>
<organism evidence="3 4">
    <name type="scientific">[Eubacterium] siraeum DSM 15702</name>
    <dbReference type="NCBI Taxonomy" id="428128"/>
    <lineage>
        <taxon>Bacteria</taxon>
        <taxon>Bacillati</taxon>
        <taxon>Bacillota</taxon>
        <taxon>Clostridia</taxon>
        <taxon>Eubacteriales</taxon>
        <taxon>Oscillospiraceae</taxon>
        <taxon>Oscillospiraceae incertae sedis</taxon>
    </lineage>
</organism>
<feature type="signal peptide" evidence="2">
    <location>
        <begin position="1"/>
        <end position="27"/>
    </location>
</feature>
<name>B0MJP8_9FIRM</name>
<reference evidence="3" key="1">
    <citation type="submission" date="2007-10" db="EMBL/GenBank/DDBJ databases">
        <authorList>
            <person name="Fulton L."/>
            <person name="Clifton S."/>
            <person name="Fulton B."/>
            <person name="Xu J."/>
            <person name="Minx P."/>
            <person name="Pepin K.H."/>
            <person name="Johnson M."/>
            <person name="Thiruvilangam P."/>
            <person name="Bhonagiri V."/>
            <person name="Nash W.E."/>
            <person name="Mardis E.R."/>
            <person name="Wilson R.K."/>
        </authorList>
    </citation>
    <scope>NUCLEOTIDE SEQUENCE [LARGE SCALE GENOMIC DNA]</scope>
    <source>
        <strain evidence="3">DSM 15702</strain>
    </source>
</reference>
<accession>B0MJP8</accession>
<keyword evidence="2" id="KW-0732">Signal</keyword>
<evidence type="ECO:0008006" key="5">
    <source>
        <dbReference type="Google" id="ProtNLM"/>
    </source>
</evidence>
<keyword evidence="1" id="KW-1133">Transmembrane helix</keyword>
<evidence type="ECO:0000256" key="2">
    <source>
        <dbReference type="SAM" id="SignalP"/>
    </source>
</evidence>
<dbReference type="AlphaFoldDB" id="B0MJP8"/>
<protein>
    <recommendedName>
        <fullName evidence="5">LPXTG-motif cell wall anchor domain protein</fullName>
    </recommendedName>
</protein>
<evidence type="ECO:0000313" key="4">
    <source>
        <dbReference type="Proteomes" id="UP000005326"/>
    </source>
</evidence>
<keyword evidence="1" id="KW-0812">Transmembrane</keyword>
<proteinExistence type="predicted"/>
<keyword evidence="4" id="KW-1185">Reference proteome</keyword>
<feature type="transmembrane region" description="Helical" evidence="1">
    <location>
        <begin position="51"/>
        <end position="74"/>
    </location>
</feature>
<comment type="caution">
    <text evidence="3">The sequence shown here is derived from an EMBL/GenBank/DDBJ whole genome shotgun (WGS) entry which is preliminary data.</text>
</comment>
<feature type="chain" id="PRO_5039506921" description="LPXTG-motif cell wall anchor domain protein" evidence="2">
    <location>
        <begin position="28"/>
        <end position="81"/>
    </location>
</feature>
<dbReference type="EMBL" id="ABCA03000011">
    <property type="protein sequence ID" value="EDS02086.1"/>
    <property type="molecule type" value="Genomic_DNA"/>
</dbReference>
<evidence type="ECO:0000256" key="1">
    <source>
        <dbReference type="SAM" id="Phobius"/>
    </source>
</evidence>
<reference evidence="3" key="2">
    <citation type="submission" date="2014-06" db="EMBL/GenBank/DDBJ databases">
        <title>Draft genome sequence of Eubacterium siraeum (DSM 15702).</title>
        <authorList>
            <person name="Sudarsanam P."/>
            <person name="Ley R."/>
            <person name="Guruge J."/>
            <person name="Turnbaugh P.J."/>
            <person name="Mahowald M."/>
            <person name="Liep D."/>
            <person name="Gordon J."/>
        </authorList>
    </citation>
    <scope>NUCLEOTIDE SEQUENCE</scope>
    <source>
        <strain evidence="3">DSM 15702</strain>
    </source>
</reference>
<sequence length="81" mass="8228">MILIMKKLTSAVTAAAMSILLGITCFAEEIGASTVVGASSGNTNTGVQFDPTIYIVCGVALAVVIAVGIITAVLSKKKKNK</sequence>
<evidence type="ECO:0000313" key="3">
    <source>
        <dbReference type="EMBL" id="EDS02086.1"/>
    </source>
</evidence>
<dbReference type="Proteomes" id="UP000005326">
    <property type="component" value="Unassembled WGS sequence"/>
</dbReference>